<evidence type="ECO:0000256" key="2">
    <source>
        <dbReference type="ARBA" id="ARBA00006275"/>
    </source>
</evidence>
<keyword evidence="9" id="KW-1185">Reference proteome</keyword>
<evidence type="ECO:0000259" key="7">
    <source>
        <dbReference type="Pfam" id="PF14322"/>
    </source>
</evidence>
<dbReference type="Proteomes" id="UP000610931">
    <property type="component" value="Unassembled WGS sequence"/>
</dbReference>
<feature type="domain" description="RagB/SusD" evidence="6">
    <location>
        <begin position="268"/>
        <end position="572"/>
    </location>
</feature>
<dbReference type="InterPro" id="IPR012944">
    <property type="entry name" value="SusD_RagB_dom"/>
</dbReference>
<dbReference type="EMBL" id="JAELVQ010000013">
    <property type="protein sequence ID" value="MBJ6368625.1"/>
    <property type="molecule type" value="Genomic_DNA"/>
</dbReference>
<dbReference type="SUPFAM" id="SSF48452">
    <property type="entry name" value="TPR-like"/>
    <property type="match status" value="1"/>
</dbReference>
<evidence type="ECO:0000256" key="1">
    <source>
        <dbReference type="ARBA" id="ARBA00004442"/>
    </source>
</evidence>
<evidence type="ECO:0000313" key="9">
    <source>
        <dbReference type="Proteomes" id="UP000610931"/>
    </source>
</evidence>
<organism evidence="8 9">
    <name type="scientific">Snuella sedimenti</name>
    <dbReference type="NCBI Taxonomy" id="2798802"/>
    <lineage>
        <taxon>Bacteria</taxon>
        <taxon>Pseudomonadati</taxon>
        <taxon>Bacteroidota</taxon>
        <taxon>Flavobacteriia</taxon>
        <taxon>Flavobacteriales</taxon>
        <taxon>Flavobacteriaceae</taxon>
        <taxon>Snuella</taxon>
    </lineage>
</organism>
<comment type="caution">
    <text evidence="8">The sequence shown here is derived from an EMBL/GenBank/DDBJ whole genome shotgun (WGS) entry which is preliminary data.</text>
</comment>
<evidence type="ECO:0000256" key="5">
    <source>
        <dbReference type="ARBA" id="ARBA00023237"/>
    </source>
</evidence>
<reference evidence="8" key="1">
    <citation type="submission" date="2020-12" db="EMBL/GenBank/DDBJ databases">
        <title>Snuella sp. nov., isolated from sediment in Incheon.</title>
        <authorList>
            <person name="Kim W."/>
        </authorList>
    </citation>
    <scope>NUCLEOTIDE SEQUENCE</scope>
    <source>
        <strain evidence="8">CAU 1569</strain>
    </source>
</reference>
<evidence type="ECO:0000256" key="3">
    <source>
        <dbReference type="ARBA" id="ARBA00022729"/>
    </source>
</evidence>
<protein>
    <submittedName>
        <fullName evidence="8">RagB/SusD family nutrient uptake outer membrane protein</fullName>
    </submittedName>
</protein>
<keyword evidence="5" id="KW-0998">Cell outer membrane</keyword>
<keyword evidence="3" id="KW-0732">Signal</keyword>
<comment type="subcellular location">
    <subcellularLocation>
        <location evidence="1">Cell outer membrane</location>
    </subcellularLocation>
</comment>
<dbReference type="InterPro" id="IPR033985">
    <property type="entry name" value="SusD-like_N"/>
</dbReference>
<dbReference type="RefSeq" id="WP_199115387.1">
    <property type="nucleotide sequence ID" value="NZ_JAELVQ010000013.1"/>
</dbReference>
<name>A0A8J7LSP0_9FLAO</name>
<comment type="similarity">
    <text evidence="2">Belongs to the SusD family.</text>
</comment>
<proteinExistence type="inferred from homology"/>
<dbReference type="PROSITE" id="PS51257">
    <property type="entry name" value="PROKAR_LIPOPROTEIN"/>
    <property type="match status" value="1"/>
</dbReference>
<dbReference type="Pfam" id="PF07980">
    <property type="entry name" value="SusD_RagB"/>
    <property type="match status" value="1"/>
</dbReference>
<feature type="domain" description="SusD-like N-terminal" evidence="7">
    <location>
        <begin position="83"/>
        <end position="214"/>
    </location>
</feature>
<dbReference type="AlphaFoldDB" id="A0A8J7LSP0"/>
<dbReference type="InterPro" id="IPR011990">
    <property type="entry name" value="TPR-like_helical_dom_sf"/>
</dbReference>
<evidence type="ECO:0000313" key="8">
    <source>
        <dbReference type="EMBL" id="MBJ6368625.1"/>
    </source>
</evidence>
<keyword evidence="4" id="KW-0472">Membrane</keyword>
<dbReference type="Pfam" id="PF14322">
    <property type="entry name" value="SusD-like_3"/>
    <property type="match status" value="1"/>
</dbReference>
<accession>A0A8J7LSP0</accession>
<evidence type="ECO:0000259" key="6">
    <source>
        <dbReference type="Pfam" id="PF07980"/>
    </source>
</evidence>
<sequence length="572" mass="64259">MKKVYLILLTIGFFVTSCNEDALDLQPLDAISETNVFNDVNLLTAYVNAGYAWLPNINRENRIGTEVLTDLVSWKLPNGHGVAEYVENRIEATNGEGTTRGTWNRYYDGLRHANTYFAKIENSSLPVSETEEFTAQMHFLRAYYHFELLSWYGGVPIMDRRMEISEENFDIPRNSVDEVVAFIVSELDTAIPNLKDDAPKARASKAAAMALKGRTLLYAASPLFNPSNDQSKWNAAATANKAVMDLSSYPMGDDYAAIFEKNSPLDDEIIFTREYNQEVNQGGWSGINTMLWPNGYAGWALIAPTQEFINMYETTDGELPMLADGVTPNPNSIFDPQNPYENRDPRFHASIIYNGKVWKGREVEYFIEYTDDGNGVPGSREQTGGGLDTHHGVVNAHEPSKTNYAISKNTDPSQGATVEIPTEYTPDIKFRKTEFYLNYAETQIFLGNEDEARAAINTVRARNGVNMPPIPNTVTGSDLLKAYQRERAVELFMEGHRFNDIRRWKIGSEVMGKPQYGVDIEKHSDGTLVYSYGTKLVPESAIRAWDDKLLLLPIPDSEIKATNNAMEQNPGY</sequence>
<dbReference type="Gene3D" id="1.25.40.390">
    <property type="match status" value="1"/>
</dbReference>
<dbReference type="GO" id="GO:0009279">
    <property type="term" value="C:cell outer membrane"/>
    <property type="evidence" value="ECO:0007669"/>
    <property type="project" value="UniProtKB-SubCell"/>
</dbReference>
<gene>
    <name evidence="8" type="ORF">JF259_11045</name>
</gene>
<evidence type="ECO:0000256" key="4">
    <source>
        <dbReference type="ARBA" id="ARBA00023136"/>
    </source>
</evidence>